<evidence type="ECO:0000313" key="4">
    <source>
        <dbReference type="Proteomes" id="UP000781710"/>
    </source>
</evidence>
<dbReference type="RefSeq" id="WP_162336155.1">
    <property type="nucleotide sequence ID" value="NZ_JBHSRQ010000007.1"/>
</dbReference>
<keyword evidence="1" id="KW-0482">Metalloprotease</keyword>
<dbReference type="EMBL" id="PDWW01000001">
    <property type="protein sequence ID" value="KAF1727531.1"/>
    <property type="molecule type" value="Genomic_DNA"/>
</dbReference>
<reference evidence="3 4" key="1">
    <citation type="submission" date="2017-10" db="EMBL/GenBank/DDBJ databases">
        <title>Whole genome sequencing of members of genus Pseudoxanthomonas.</title>
        <authorList>
            <person name="Kumar S."/>
            <person name="Bansal K."/>
            <person name="Kaur A."/>
            <person name="Patil P."/>
            <person name="Sharma S."/>
            <person name="Patil P.B."/>
        </authorList>
    </citation>
    <scope>NUCLEOTIDE SEQUENCE [LARGE SCALE GENOMIC DNA]</scope>
    <source>
        <strain evidence="3 4">DSM 17109</strain>
    </source>
</reference>
<dbReference type="PANTHER" id="PTHR10127:SF850">
    <property type="entry name" value="METALLOENDOPEPTIDASE"/>
    <property type="match status" value="1"/>
</dbReference>
<evidence type="ECO:0000256" key="1">
    <source>
        <dbReference type="PROSITE-ProRule" id="PRU01211"/>
    </source>
</evidence>
<feature type="domain" description="Peptidase M12A" evidence="2">
    <location>
        <begin position="70"/>
        <end position="252"/>
    </location>
</feature>
<dbReference type="Pfam" id="PF01400">
    <property type="entry name" value="Astacin"/>
    <property type="match status" value="1"/>
</dbReference>
<feature type="binding site" evidence="1">
    <location>
        <position position="159"/>
    </location>
    <ligand>
        <name>Zn(2+)</name>
        <dbReference type="ChEBI" id="CHEBI:29105"/>
        <note>catalytic</note>
    </ligand>
</feature>
<feature type="active site" evidence="1">
    <location>
        <position position="156"/>
    </location>
</feature>
<dbReference type="SMART" id="SM00235">
    <property type="entry name" value="ZnMc"/>
    <property type="match status" value="1"/>
</dbReference>
<comment type="caution">
    <text evidence="1">Lacks conserved residue(s) required for the propagation of feature annotation.</text>
</comment>
<feature type="binding site" evidence="1">
    <location>
        <position position="155"/>
    </location>
    <ligand>
        <name>Zn(2+)</name>
        <dbReference type="ChEBI" id="CHEBI:29105"/>
        <note>catalytic</note>
    </ligand>
</feature>
<dbReference type="PRINTS" id="PR00480">
    <property type="entry name" value="ASTACIN"/>
</dbReference>
<gene>
    <name evidence="3" type="ORF">CSC78_01575</name>
</gene>
<dbReference type="InterPro" id="IPR006026">
    <property type="entry name" value="Peptidase_Metallo"/>
</dbReference>
<feature type="binding site" evidence="1">
    <location>
        <position position="165"/>
    </location>
    <ligand>
        <name>Zn(2+)</name>
        <dbReference type="ChEBI" id="CHEBI:29105"/>
        <note>catalytic</note>
    </ligand>
</feature>
<comment type="cofactor">
    <cofactor evidence="1">
        <name>Zn(2+)</name>
        <dbReference type="ChEBI" id="CHEBI:29105"/>
    </cofactor>
    <text evidence="1">Binds 1 zinc ion per subunit.</text>
</comment>
<name>A0ABQ6ZMG9_9GAMM</name>
<dbReference type="InterPro" id="IPR001506">
    <property type="entry name" value="Peptidase_M12A"/>
</dbReference>
<evidence type="ECO:0000313" key="3">
    <source>
        <dbReference type="EMBL" id="KAF1727531.1"/>
    </source>
</evidence>
<dbReference type="SUPFAM" id="SSF55486">
    <property type="entry name" value="Metalloproteases ('zincins'), catalytic domain"/>
    <property type="match status" value="1"/>
</dbReference>
<dbReference type="InterPro" id="IPR024079">
    <property type="entry name" value="MetalloPept_cat_dom_sf"/>
</dbReference>
<accession>A0ABQ6ZMG9</accession>
<keyword evidence="1" id="KW-0862">Zinc</keyword>
<keyword evidence="4" id="KW-1185">Reference proteome</keyword>
<organism evidence="3 4">
    <name type="scientific">Pseudoxanthomonas japonensis</name>
    <dbReference type="NCBI Taxonomy" id="69284"/>
    <lineage>
        <taxon>Bacteria</taxon>
        <taxon>Pseudomonadati</taxon>
        <taxon>Pseudomonadota</taxon>
        <taxon>Gammaproteobacteria</taxon>
        <taxon>Lysobacterales</taxon>
        <taxon>Lysobacteraceae</taxon>
        <taxon>Pseudoxanthomonas</taxon>
    </lineage>
</organism>
<proteinExistence type="predicted"/>
<evidence type="ECO:0000259" key="2">
    <source>
        <dbReference type="PROSITE" id="PS51864"/>
    </source>
</evidence>
<dbReference type="PANTHER" id="PTHR10127">
    <property type="entry name" value="DISCOIDIN, CUB, EGF, LAMININ , AND ZINC METALLOPROTEASE DOMAIN CONTAINING"/>
    <property type="match status" value="1"/>
</dbReference>
<dbReference type="PROSITE" id="PS51864">
    <property type="entry name" value="ASTACIN"/>
    <property type="match status" value="1"/>
</dbReference>
<dbReference type="Proteomes" id="UP000781710">
    <property type="component" value="Unassembled WGS sequence"/>
</dbReference>
<protein>
    <submittedName>
        <fullName evidence="3">Peptidase M12</fullName>
    </submittedName>
</protein>
<dbReference type="Gene3D" id="3.40.390.10">
    <property type="entry name" value="Collagenase (Catalytic Domain)"/>
    <property type="match status" value="1"/>
</dbReference>
<comment type="caution">
    <text evidence="3">The sequence shown here is derived from an EMBL/GenBank/DDBJ whole genome shotgun (WGS) entry which is preliminary data.</text>
</comment>
<keyword evidence="1" id="KW-0378">Hydrolase</keyword>
<keyword evidence="1" id="KW-0479">Metal-binding</keyword>
<sequence>MTGPSSPFETPQGRRVTVTVDVASVGRRSGLHLLECVETHGRYYFEGDIVVAPMRIADAAIKHRSVVFGNRIRSRSSLWRGGVVPYASHVTLTDLVAEATAQWEQSTPVRFKRYDAEKAYVLFMPGPMNTSEVGCTGRAQTVTLREDATVETVMHEIGHALGLWHEHGRSDRDKHVQIHRQNILGGQGFQFDQVIKDGQDFGAYDVESIMHYDSLAFSVNSQHTITMKNGDPIPRNGQLSSGDIATVTAMYS</sequence>
<keyword evidence="1" id="KW-0645">Protease</keyword>